<name>A0A941EJQ4_9ACTN</name>
<accession>A0A941EJQ4</accession>
<protein>
    <submittedName>
        <fullName evidence="3">Carbon-nitrogen family hydrolase</fullName>
    </submittedName>
</protein>
<evidence type="ECO:0000313" key="4">
    <source>
        <dbReference type="Proteomes" id="UP000675781"/>
    </source>
</evidence>
<dbReference type="InterPro" id="IPR036526">
    <property type="entry name" value="C-N_Hydrolase_sf"/>
</dbReference>
<sequence length="272" mass="29995">MKVALVQLDVDLDRDLAATRELAVAKVHEAAEDGAELVVLPELWLHGAFDPEPWVQTAEPLHGETAQLLREAAMDCGIVLHGGSIVERTPDGSLYNTSLVFDAEGELLAGYRKIYRFGFDQGEAAVMSAGEHPTVFPLLDIDDSVLTTVGLATCYDLRFPELHRQLLDQGAEMLVLVAAWPERRLEHWRTLLRARAIENQMYVLACAATGTQAGQRMTGHSAVIDPWGEVLAEADAEPTTLFAELDLSSVAKTRERFPVLRDRLRQPENSGE</sequence>
<keyword evidence="4" id="KW-1185">Reference proteome</keyword>
<dbReference type="GO" id="GO:0016787">
    <property type="term" value="F:hydrolase activity"/>
    <property type="evidence" value="ECO:0007669"/>
    <property type="project" value="UniProtKB-KW"/>
</dbReference>
<gene>
    <name evidence="3" type="ORF">KDL01_00075</name>
</gene>
<dbReference type="InterPro" id="IPR003010">
    <property type="entry name" value="C-N_Hydrolase"/>
</dbReference>
<dbReference type="PANTHER" id="PTHR23088">
    <property type="entry name" value="NITRILASE-RELATED"/>
    <property type="match status" value="1"/>
</dbReference>
<evidence type="ECO:0000256" key="1">
    <source>
        <dbReference type="ARBA" id="ARBA00010613"/>
    </source>
</evidence>
<organism evidence="3 4">
    <name type="scientific">Actinospica durhamensis</name>
    <dbReference type="NCBI Taxonomy" id="1508375"/>
    <lineage>
        <taxon>Bacteria</taxon>
        <taxon>Bacillati</taxon>
        <taxon>Actinomycetota</taxon>
        <taxon>Actinomycetes</taxon>
        <taxon>Catenulisporales</taxon>
        <taxon>Actinospicaceae</taxon>
        <taxon>Actinospica</taxon>
    </lineage>
</organism>
<dbReference type="Proteomes" id="UP000675781">
    <property type="component" value="Unassembled WGS sequence"/>
</dbReference>
<reference evidence="3" key="1">
    <citation type="submission" date="2021-04" db="EMBL/GenBank/DDBJ databases">
        <title>Genome based classification of Actinospica acidithermotolerans sp. nov., an actinobacterium isolated from an Indonesian hot spring.</title>
        <authorList>
            <person name="Kusuma A.B."/>
            <person name="Putra K.E."/>
            <person name="Nafisah S."/>
            <person name="Loh J."/>
            <person name="Nouioui I."/>
            <person name="Goodfellow M."/>
        </authorList>
    </citation>
    <scope>NUCLEOTIDE SEQUENCE</scope>
    <source>
        <strain evidence="3">CSCA 57</strain>
    </source>
</reference>
<dbReference type="SUPFAM" id="SSF56317">
    <property type="entry name" value="Carbon-nitrogen hydrolase"/>
    <property type="match status" value="1"/>
</dbReference>
<proteinExistence type="inferred from homology"/>
<dbReference type="PANTHER" id="PTHR23088:SF27">
    <property type="entry name" value="DEAMINATED GLUTATHIONE AMIDASE"/>
    <property type="match status" value="1"/>
</dbReference>
<dbReference type="Pfam" id="PF00795">
    <property type="entry name" value="CN_hydrolase"/>
    <property type="match status" value="1"/>
</dbReference>
<evidence type="ECO:0000313" key="3">
    <source>
        <dbReference type="EMBL" id="MBR7831633.1"/>
    </source>
</evidence>
<feature type="domain" description="CN hydrolase" evidence="2">
    <location>
        <begin position="1"/>
        <end position="247"/>
    </location>
</feature>
<dbReference type="Gene3D" id="3.60.110.10">
    <property type="entry name" value="Carbon-nitrogen hydrolase"/>
    <property type="match status" value="1"/>
</dbReference>
<comment type="similarity">
    <text evidence="1">Belongs to the carbon-nitrogen hydrolase superfamily. NIT1/NIT2 family.</text>
</comment>
<dbReference type="CDD" id="cd07583">
    <property type="entry name" value="nitrilase_5"/>
    <property type="match status" value="1"/>
</dbReference>
<dbReference type="EMBL" id="JAGSOG010000001">
    <property type="protein sequence ID" value="MBR7831633.1"/>
    <property type="molecule type" value="Genomic_DNA"/>
</dbReference>
<dbReference type="RefSeq" id="WP_212526167.1">
    <property type="nucleotide sequence ID" value="NZ_JAGSOG010000001.1"/>
</dbReference>
<dbReference type="InterPro" id="IPR001110">
    <property type="entry name" value="UPF0012_CS"/>
</dbReference>
<keyword evidence="3" id="KW-0378">Hydrolase</keyword>
<dbReference type="AlphaFoldDB" id="A0A941EJQ4"/>
<comment type="caution">
    <text evidence="3">The sequence shown here is derived from an EMBL/GenBank/DDBJ whole genome shotgun (WGS) entry which is preliminary data.</text>
</comment>
<dbReference type="PROSITE" id="PS01227">
    <property type="entry name" value="UPF0012"/>
    <property type="match status" value="1"/>
</dbReference>
<dbReference type="PROSITE" id="PS50263">
    <property type="entry name" value="CN_HYDROLASE"/>
    <property type="match status" value="1"/>
</dbReference>
<evidence type="ECO:0000259" key="2">
    <source>
        <dbReference type="PROSITE" id="PS50263"/>
    </source>
</evidence>